<comment type="catalytic activity">
    <reaction evidence="1">
        <text>2 6,7-dimethyl-8-(1-D-ribityl)lumazine + H(+) = 5-amino-6-(D-ribitylamino)uracil + riboflavin</text>
        <dbReference type="Rhea" id="RHEA:20772"/>
        <dbReference type="ChEBI" id="CHEBI:15378"/>
        <dbReference type="ChEBI" id="CHEBI:15934"/>
        <dbReference type="ChEBI" id="CHEBI:57986"/>
        <dbReference type="ChEBI" id="CHEBI:58201"/>
        <dbReference type="EC" id="2.5.1.9"/>
    </reaction>
</comment>
<dbReference type="CDD" id="cd00402">
    <property type="entry name" value="Riboflavin_synthase_like"/>
    <property type="match status" value="1"/>
</dbReference>
<evidence type="ECO:0000256" key="3">
    <source>
        <dbReference type="ARBA" id="ARBA00004887"/>
    </source>
</evidence>
<keyword evidence="8" id="KW-0808">Transferase</keyword>
<comment type="pathway">
    <text evidence="3">Cofactor biosynthesis; riboflavin biosynthesis; riboflavin from 2-hydroxy-3-oxobutyl phosphate and 5-amino-6-(D-ribitylamino)uracil: step 2/2.</text>
</comment>
<gene>
    <name evidence="13" type="ORF">C8D91_2556</name>
</gene>
<dbReference type="PANTHER" id="PTHR21098">
    <property type="entry name" value="RIBOFLAVIN SYNTHASE ALPHA CHAIN"/>
    <property type="match status" value="1"/>
</dbReference>
<sequence>MFTGIIQSIGKVIEKKALSGDLRFTIKTHFNAPEKIQLGDSIAMDGVCLTVTRINSDQVEVDVSIETVNKTTVAQWQVGSQLNLEPAMTLQDQLGGHLVSGHVDAIGHCLSRVDSGRSEIFEFEIPHDLCRFVVTKGSITINGVSLTVNTIDDNKLTVNLVPHTMEHTNLGQLMPNQAVNIEVDTIARYVEKMLRPHLNQ</sequence>
<dbReference type="InterPro" id="IPR026017">
    <property type="entry name" value="Lumazine-bd_dom"/>
</dbReference>
<comment type="caution">
    <text evidence="13">The sequence shown here is derived from an EMBL/GenBank/DDBJ whole genome shotgun (WGS) entry which is preliminary data.</text>
</comment>
<dbReference type="PANTHER" id="PTHR21098:SF12">
    <property type="entry name" value="RIBOFLAVIN SYNTHASE"/>
    <property type="match status" value="1"/>
</dbReference>
<dbReference type="EMBL" id="SNZB01000006">
    <property type="protein sequence ID" value="TDR17497.1"/>
    <property type="molecule type" value="Genomic_DNA"/>
</dbReference>
<keyword evidence="9" id="KW-0677">Repeat</keyword>
<evidence type="ECO:0000256" key="7">
    <source>
        <dbReference type="ARBA" id="ARBA00022619"/>
    </source>
</evidence>
<proteinExistence type="predicted"/>
<name>A0A4R6XJA6_9GAMM</name>
<dbReference type="FunFam" id="2.40.30.20:FF:000004">
    <property type="entry name" value="Riboflavin synthase, alpha subunit"/>
    <property type="match status" value="1"/>
</dbReference>
<dbReference type="InterPro" id="IPR017938">
    <property type="entry name" value="Riboflavin_synthase-like_b-brl"/>
</dbReference>
<evidence type="ECO:0000313" key="14">
    <source>
        <dbReference type="Proteomes" id="UP000295724"/>
    </source>
</evidence>
<feature type="domain" description="Lumazine-binding" evidence="12">
    <location>
        <begin position="98"/>
        <end position="194"/>
    </location>
</feature>
<dbReference type="NCBIfam" id="TIGR00187">
    <property type="entry name" value="ribE"/>
    <property type="match status" value="1"/>
</dbReference>
<evidence type="ECO:0000256" key="2">
    <source>
        <dbReference type="ARBA" id="ARBA00002803"/>
    </source>
</evidence>
<dbReference type="EC" id="2.5.1.9" evidence="5 10"/>
<feature type="domain" description="Lumazine-binding" evidence="12">
    <location>
        <begin position="1"/>
        <end position="97"/>
    </location>
</feature>
<evidence type="ECO:0000256" key="4">
    <source>
        <dbReference type="ARBA" id="ARBA00011233"/>
    </source>
</evidence>
<dbReference type="OrthoDB" id="9788537at2"/>
<dbReference type="InterPro" id="IPR001783">
    <property type="entry name" value="Lumazine-bd"/>
</dbReference>
<organism evidence="13 14">
    <name type="scientific">Marinicella litoralis</name>
    <dbReference type="NCBI Taxonomy" id="644220"/>
    <lineage>
        <taxon>Bacteria</taxon>
        <taxon>Pseudomonadati</taxon>
        <taxon>Pseudomonadota</taxon>
        <taxon>Gammaproteobacteria</taxon>
        <taxon>Lysobacterales</taxon>
        <taxon>Marinicellaceae</taxon>
        <taxon>Marinicella</taxon>
    </lineage>
</organism>
<dbReference type="PIRSF" id="PIRSF000498">
    <property type="entry name" value="Riboflavin_syn_A"/>
    <property type="match status" value="1"/>
</dbReference>
<dbReference type="GO" id="GO:0009231">
    <property type="term" value="P:riboflavin biosynthetic process"/>
    <property type="evidence" value="ECO:0007669"/>
    <property type="project" value="UniProtKB-KW"/>
</dbReference>
<evidence type="ECO:0000256" key="8">
    <source>
        <dbReference type="ARBA" id="ARBA00022679"/>
    </source>
</evidence>
<comment type="subunit">
    <text evidence="4">Homotrimer.</text>
</comment>
<evidence type="ECO:0000256" key="11">
    <source>
        <dbReference type="PROSITE-ProRule" id="PRU00524"/>
    </source>
</evidence>
<evidence type="ECO:0000256" key="6">
    <source>
        <dbReference type="ARBA" id="ARBA00013950"/>
    </source>
</evidence>
<dbReference type="SUPFAM" id="SSF63380">
    <property type="entry name" value="Riboflavin synthase domain-like"/>
    <property type="match status" value="2"/>
</dbReference>
<keyword evidence="14" id="KW-1185">Reference proteome</keyword>
<evidence type="ECO:0000259" key="12">
    <source>
        <dbReference type="PROSITE" id="PS51177"/>
    </source>
</evidence>
<evidence type="ECO:0000313" key="13">
    <source>
        <dbReference type="EMBL" id="TDR17497.1"/>
    </source>
</evidence>
<comment type="function">
    <text evidence="2">Catalyzes the dismutation of two molecules of 6,7-dimethyl-8-ribityllumazine, resulting in the formation of riboflavin and 5-amino-6-(D-ribitylamino)uracil.</text>
</comment>
<keyword evidence="7" id="KW-0686">Riboflavin biosynthesis</keyword>
<reference evidence="13 14" key="1">
    <citation type="submission" date="2019-03" db="EMBL/GenBank/DDBJ databases">
        <title>Genomic Encyclopedia of Type Strains, Phase IV (KMG-IV): sequencing the most valuable type-strain genomes for metagenomic binning, comparative biology and taxonomic classification.</title>
        <authorList>
            <person name="Goeker M."/>
        </authorList>
    </citation>
    <scope>NUCLEOTIDE SEQUENCE [LARGE SCALE GENOMIC DNA]</scope>
    <source>
        <strain evidence="13 14">DSM 25488</strain>
    </source>
</reference>
<dbReference type="Gene3D" id="2.40.30.20">
    <property type="match status" value="2"/>
</dbReference>
<dbReference type="Pfam" id="PF00677">
    <property type="entry name" value="Lum_binding"/>
    <property type="match status" value="2"/>
</dbReference>
<feature type="repeat" description="Lumazine-binding" evidence="11">
    <location>
        <begin position="98"/>
        <end position="194"/>
    </location>
</feature>
<dbReference type="GO" id="GO:0004746">
    <property type="term" value="F:riboflavin synthase activity"/>
    <property type="evidence" value="ECO:0007669"/>
    <property type="project" value="UniProtKB-UniRule"/>
</dbReference>
<dbReference type="PROSITE" id="PS51177">
    <property type="entry name" value="LUMAZINE_BIND"/>
    <property type="match status" value="2"/>
</dbReference>
<evidence type="ECO:0000256" key="5">
    <source>
        <dbReference type="ARBA" id="ARBA00012827"/>
    </source>
</evidence>
<evidence type="ECO:0000256" key="9">
    <source>
        <dbReference type="ARBA" id="ARBA00022737"/>
    </source>
</evidence>
<dbReference type="Proteomes" id="UP000295724">
    <property type="component" value="Unassembled WGS sequence"/>
</dbReference>
<dbReference type="NCBIfam" id="NF006767">
    <property type="entry name" value="PRK09289.1"/>
    <property type="match status" value="1"/>
</dbReference>
<protein>
    <recommendedName>
        <fullName evidence="6 10">Riboflavin synthase</fullName>
        <ecNumber evidence="5 10">2.5.1.9</ecNumber>
    </recommendedName>
</protein>
<dbReference type="NCBIfam" id="NF009566">
    <property type="entry name" value="PRK13020.1"/>
    <property type="match status" value="1"/>
</dbReference>
<dbReference type="InterPro" id="IPR023366">
    <property type="entry name" value="ATP_synth_asu-like_sf"/>
</dbReference>
<dbReference type="AlphaFoldDB" id="A0A4R6XJA6"/>
<evidence type="ECO:0000256" key="1">
    <source>
        <dbReference type="ARBA" id="ARBA00000968"/>
    </source>
</evidence>
<dbReference type="FunFam" id="2.40.30.20:FF:000003">
    <property type="entry name" value="Riboflavin synthase, alpha subunit"/>
    <property type="match status" value="1"/>
</dbReference>
<accession>A0A4R6XJA6</accession>
<evidence type="ECO:0000256" key="10">
    <source>
        <dbReference type="NCBIfam" id="TIGR00187"/>
    </source>
</evidence>
<dbReference type="RefSeq" id="WP_099018863.1">
    <property type="nucleotide sequence ID" value="NZ_NIHB01000002.1"/>
</dbReference>
<feature type="repeat" description="Lumazine-binding" evidence="11">
    <location>
        <begin position="1"/>
        <end position="97"/>
    </location>
</feature>